<gene>
    <name evidence="2" type="ORF">Thini_2534</name>
</gene>
<organism evidence="2 3">
    <name type="scientific">Thiothrix nivea (strain ATCC 35100 / DSM 5205 / JP2)</name>
    <dbReference type="NCBI Taxonomy" id="870187"/>
    <lineage>
        <taxon>Bacteria</taxon>
        <taxon>Pseudomonadati</taxon>
        <taxon>Pseudomonadota</taxon>
        <taxon>Gammaproteobacteria</taxon>
        <taxon>Thiotrichales</taxon>
        <taxon>Thiotrichaceae</taxon>
        <taxon>Thiothrix</taxon>
    </lineage>
</organism>
<proteinExistence type="predicted"/>
<keyword evidence="1" id="KW-0732">Signal</keyword>
<reference evidence="3" key="1">
    <citation type="journal article" date="2011" name="Stand. Genomic Sci.">
        <title>Genome sequence of the filamentous, gliding Thiothrix nivea neotype strain (JP2(T)).</title>
        <authorList>
            <person name="Lapidus A."/>
            <person name="Nolan M."/>
            <person name="Lucas S."/>
            <person name="Glavina Del Rio T."/>
            <person name="Tice H."/>
            <person name="Cheng J.F."/>
            <person name="Tapia R."/>
            <person name="Han C."/>
            <person name="Goodwin L."/>
            <person name="Pitluck S."/>
            <person name="Liolios K."/>
            <person name="Pagani I."/>
            <person name="Ivanova N."/>
            <person name="Huntemann M."/>
            <person name="Mavromatis K."/>
            <person name="Mikhailova N."/>
            <person name="Pati A."/>
            <person name="Chen A."/>
            <person name="Palaniappan K."/>
            <person name="Land M."/>
            <person name="Brambilla E.M."/>
            <person name="Rohde M."/>
            <person name="Abt B."/>
            <person name="Verbarg S."/>
            <person name="Goker M."/>
            <person name="Bristow J."/>
            <person name="Eisen J.A."/>
            <person name="Markowitz V."/>
            <person name="Hugenholtz P."/>
            <person name="Kyrpides N.C."/>
            <person name="Klenk H.P."/>
            <person name="Woyke T."/>
        </authorList>
    </citation>
    <scope>NUCLEOTIDE SEQUENCE [LARGE SCALE GENOMIC DNA]</scope>
    <source>
        <strain evidence="3">ATCC 35100 / DSM 5205 / JP2</strain>
    </source>
</reference>
<name>A0A656HF69_THINJ</name>
<feature type="signal peptide" evidence="1">
    <location>
        <begin position="1"/>
        <end position="20"/>
    </location>
</feature>
<dbReference type="InterPro" id="IPR049973">
    <property type="entry name" value="STY0301-like"/>
</dbReference>
<dbReference type="Proteomes" id="UP000005317">
    <property type="component" value="Unassembled WGS sequence"/>
</dbReference>
<accession>A0A656HF69</accession>
<evidence type="ECO:0008006" key="4">
    <source>
        <dbReference type="Google" id="ProtNLM"/>
    </source>
</evidence>
<protein>
    <recommendedName>
        <fullName evidence="4">DUF3757 domain-containing protein</fullName>
    </recommendedName>
</protein>
<dbReference type="AlphaFoldDB" id="A0A656HF69"/>
<keyword evidence="3" id="KW-1185">Reference proteome</keyword>
<evidence type="ECO:0000313" key="2">
    <source>
        <dbReference type="EMBL" id="EIJ35077.1"/>
    </source>
</evidence>
<evidence type="ECO:0000313" key="3">
    <source>
        <dbReference type="Proteomes" id="UP000005317"/>
    </source>
</evidence>
<dbReference type="EMBL" id="JH651384">
    <property type="protein sequence ID" value="EIJ35077.1"/>
    <property type="molecule type" value="Genomic_DNA"/>
</dbReference>
<feature type="chain" id="PRO_5025011610" description="DUF3757 domain-containing protein" evidence="1">
    <location>
        <begin position="21"/>
        <end position="156"/>
    </location>
</feature>
<evidence type="ECO:0000256" key="1">
    <source>
        <dbReference type="SAM" id="SignalP"/>
    </source>
</evidence>
<sequence length="156" mass="16899" precursor="true">MKAKWLLLASVTALSPISQADEYVCPPSIDITAKMSPTPAGWAGLYDNAGNITYVGGTETQDKLMFSGVTLYAGEPKNRGSLVPDNESQLQANGAEQTSIWSFGDVQEQQEYPPYLVCIYTGSRFGVFQKIAAPVKSCSWHEKAGETNRALTCDPL</sequence>
<dbReference type="NCBIfam" id="NF042415">
    <property type="entry name" value="STY0301_fam"/>
    <property type="match status" value="1"/>
</dbReference>
<dbReference type="RefSeq" id="WP_002708989.1">
    <property type="nucleotide sequence ID" value="NZ_JH651384.1"/>
</dbReference>